<sequence>MTTFPENMKMAFTESVSMIIKSMSYSTCLPDPLTLQSCDYRIDIKWRMFPPGS</sequence>
<gene>
    <name evidence="1" type="ORF">NC653_022050</name>
</gene>
<dbReference type="EMBL" id="JAQIZT010000008">
    <property type="protein sequence ID" value="KAJ6989349.1"/>
    <property type="molecule type" value="Genomic_DNA"/>
</dbReference>
<organism evidence="1 2">
    <name type="scientific">Populus alba x Populus x berolinensis</name>
    <dbReference type="NCBI Taxonomy" id="444605"/>
    <lineage>
        <taxon>Eukaryota</taxon>
        <taxon>Viridiplantae</taxon>
        <taxon>Streptophyta</taxon>
        <taxon>Embryophyta</taxon>
        <taxon>Tracheophyta</taxon>
        <taxon>Spermatophyta</taxon>
        <taxon>Magnoliopsida</taxon>
        <taxon>eudicotyledons</taxon>
        <taxon>Gunneridae</taxon>
        <taxon>Pentapetalae</taxon>
        <taxon>rosids</taxon>
        <taxon>fabids</taxon>
        <taxon>Malpighiales</taxon>
        <taxon>Salicaceae</taxon>
        <taxon>Saliceae</taxon>
        <taxon>Populus</taxon>
    </lineage>
</organism>
<dbReference type="AlphaFoldDB" id="A0AAD6QFE2"/>
<proteinExistence type="predicted"/>
<evidence type="ECO:0000313" key="2">
    <source>
        <dbReference type="Proteomes" id="UP001164929"/>
    </source>
</evidence>
<evidence type="ECO:0000313" key="1">
    <source>
        <dbReference type="EMBL" id="KAJ6989349.1"/>
    </source>
</evidence>
<keyword evidence="2" id="KW-1185">Reference proteome</keyword>
<reference evidence="1" key="1">
    <citation type="journal article" date="2023" name="Mol. Ecol. Resour.">
        <title>Chromosome-level genome assembly of a triploid poplar Populus alba 'Berolinensis'.</title>
        <authorList>
            <person name="Chen S."/>
            <person name="Yu Y."/>
            <person name="Wang X."/>
            <person name="Wang S."/>
            <person name="Zhang T."/>
            <person name="Zhou Y."/>
            <person name="He R."/>
            <person name="Meng N."/>
            <person name="Wang Y."/>
            <person name="Liu W."/>
            <person name="Liu Z."/>
            <person name="Liu J."/>
            <person name="Guo Q."/>
            <person name="Huang H."/>
            <person name="Sederoff R.R."/>
            <person name="Wang G."/>
            <person name="Qu G."/>
            <person name="Chen S."/>
        </authorList>
    </citation>
    <scope>NUCLEOTIDE SEQUENCE</scope>
    <source>
        <strain evidence="1">SC-2020</strain>
    </source>
</reference>
<accession>A0AAD6QFE2</accession>
<name>A0AAD6QFE2_9ROSI</name>
<comment type="caution">
    <text evidence="1">The sequence shown here is derived from an EMBL/GenBank/DDBJ whole genome shotgun (WGS) entry which is preliminary data.</text>
</comment>
<dbReference type="Proteomes" id="UP001164929">
    <property type="component" value="Chromosome 8"/>
</dbReference>
<protein>
    <submittedName>
        <fullName evidence="1">Uncharacterized protein</fullName>
    </submittedName>
</protein>